<keyword evidence="3" id="KW-1185">Reference proteome</keyword>
<feature type="compositionally biased region" description="Basic and acidic residues" evidence="1">
    <location>
        <begin position="270"/>
        <end position="281"/>
    </location>
</feature>
<feature type="compositionally biased region" description="Polar residues" evidence="1">
    <location>
        <begin position="209"/>
        <end position="221"/>
    </location>
</feature>
<sequence length="1814" mass="194095">MSSPWKRVDLFSLSSVTAAASTRRRAAAAPTHVAKGVRGAPAQRGDERSVDDAAPLEGAAKPNASFFLTAANGGVRDTQHRIQRLSSIPRPKVQPATRVSVCRLLSGASLTWQASLACFVELVERGKNHLRREEKSHPVKAEAAVPLEAILLLYATLRRNAKQEVAMQNGAAERDGEHNTASSIANENESDLPVDEFKQPTTRVPARSRCSTRACTPSSLASSADTLPLRFLAYAASHHTALEPLHYALAAAFQSSLPDSPPSSSPASKPRAERDEFDAGRGRLPSSSAVELSRLLSVETVLHLGLGEVLHAAASTSPTAPPSASQLRQRWAALRTLHRLQQYGVARDYLDALSDRFNRNSGPPKGSGGGAARERRNMAPGEQPASKPAQLHHVASVSGAGHQKQWLDGETATVLLESAARQKPDFTVLLQTLINAWETHHARWPTAPAVATTRGAARVGGTSADDEFPRSGSEPGGGTPVVVDQTTASTVPSSSSVTASDAAADAAVAMVRSLAHVGSLSALAEHSGEQGEAVSNGATLSTAELTRLTLDVVHFAWNAMNVVRADRSLSSLHAAGSTSKGEHAVMEHSDVARATDYEALLQLVRTATRYAPYADLCLWLERLLPLPATPTATLHTRDAAAIPDNVTLPQRAALLCLFTRAVRRAPSWSAVCTVVQHLWPRMPPAAQEGTPLDAAHVLTLKYAEGAAAGSAGCASCRSLLSAFFESPHAPTRLPHTRDALSMWCKVFCAPRGFSDKDRAVNGDRPKRLAAVTAASEAVPGVGEGQLSPEEWSQRIYGSAPHTSDSSVHRWVQWHSAVTSAATALVRQWLHPVAAHDTALDCLAACHARCAEAWAAVLVTRPSTCTRASCDANGEGLLEVSTPTLRAGAVTQLAHQHCAFSSVFLTSEEAFDWFNLVLCRTERGVARQLVLAAAMKARWGCTDGAAQLPQHSSGAAAALTASATATAAIVNDLDDTYARALSSSHSPSTAAASAMVADVTRVVQRWIGASESAPTTAASKKGESDACSLLTGPSFRREGCGCLGEVGMLIDDVVAALNFSNTPCESNASVSSSSLSSLSAVASLSAVVRRAVTAAGLRWKRPTCLPSAQDEDSTIRAKIPLLLRSVAADAAVQRPSLSAESNGPLEAVLLRDRELRLERLREWLQFLRTCPPLLLADEEYAVVWLYILMRQVEEMHTQLSERGGGALAQREADKQPELIGGAHTATGDAHSRSSMAGADEETCHERGGQAWSRQEEEATVRLAAASLSRQLWANLPSSSLLPPMLLNWLRTRGGLRTWGGAVRFLRVAAADVARPPHQPKGASAEGHEGETEEEVDSDDQHRYLLLVLPLDRVVSMAHAMRVLRTLQAVEERSQDAVRRLRRDERQLLRSQMNLRSASGGGSRVSSTEGLRRSRNSKRGSGTICPTTTPPLPHDRRAVATSDNAEAQGKAMDHHVRHCYREIERVVLREWYSRALAAVLHFLAEHPEHTYLTPVADAPEHAALTLRAWLAEGTAHNERRNATNQEAGVLLFKPLGAPNVAGADARAAPLHAWQEWLDFPQKAERGAKAATADFADAEATSLPTDLKTKAAKGEEASEDRTAIESTSSTTLAIDSQNASEVECQPSSTVSSAASLSATATPPYTLRVPLQLLGSFILQESRIGAPVSSPFAAEIARQASMAALAELSPSPFDVHLARTLSSPDSQGDIQRVRTRVSNRRRGHLLGPLSLDALLQNIHCLLPTDSDHLDEREHAEANAKHVPDARHARPVHPELLELFQQLVLIKKTETEGVLDAAAEETVEDAVYDVLAHYATASR</sequence>
<evidence type="ECO:0000313" key="3">
    <source>
        <dbReference type="Proteomes" id="UP000038009"/>
    </source>
</evidence>
<proteinExistence type="predicted"/>
<gene>
    <name evidence="2" type="ORF">ABL78_6122</name>
</gene>
<feature type="compositionally biased region" description="Low complexity" evidence="1">
    <location>
        <begin position="486"/>
        <end position="498"/>
    </location>
</feature>
<feature type="region of interest" description="Disordered" evidence="1">
    <location>
        <begin position="459"/>
        <end position="498"/>
    </location>
</feature>
<dbReference type="Proteomes" id="UP000038009">
    <property type="component" value="Unassembled WGS sequence"/>
</dbReference>
<comment type="caution">
    <text evidence="2">The sequence shown here is derived from an EMBL/GenBank/DDBJ whole genome shotgun (WGS) entry which is preliminary data.</text>
</comment>
<feature type="region of interest" description="Disordered" evidence="1">
    <location>
        <begin position="24"/>
        <end position="51"/>
    </location>
</feature>
<feature type="compositionally biased region" description="Polar residues" evidence="1">
    <location>
        <begin position="1601"/>
        <end position="1617"/>
    </location>
</feature>
<feature type="compositionally biased region" description="Basic and acidic residues" evidence="1">
    <location>
        <begin position="1586"/>
        <end position="1600"/>
    </location>
</feature>
<name>A0A0N1I3T5_LEPSE</name>
<feature type="region of interest" description="Disordered" evidence="1">
    <location>
        <begin position="256"/>
        <end position="285"/>
    </location>
</feature>
<feature type="region of interest" description="Disordered" evidence="1">
    <location>
        <begin position="1312"/>
        <end position="1337"/>
    </location>
</feature>
<feature type="region of interest" description="Disordered" evidence="1">
    <location>
        <begin position="166"/>
        <end position="221"/>
    </location>
</feature>
<feature type="region of interest" description="Disordered" evidence="1">
    <location>
        <begin position="1388"/>
        <end position="1448"/>
    </location>
</feature>
<evidence type="ECO:0000256" key="1">
    <source>
        <dbReference type="SAM" id="MobiDB-lite"/>
    </source>
</evidence>
<feature type="region of interest" description="Disordered" evidence="1">
    <location>
        <begin position="355"/>
        <end position="403"/>
    </location>
</feature>
<dbReference type="VEuPathDB" id="TriTrypDB:Lsey_0229_0010"/>
<feature type="compositionally biased region" description="Low complexity" evidence="1">
    <location>
        <begin position="24"/>
        <end position="34"/>
    </location>
</feature>
<dbReference type="OrthoDB" id="273864at2759"/>
<reference evidence="2 3" key="1">
    <citation type="journal article" date="2015" name="PLoS Pathog.">
        <title>Leptomonas seymouri: Adaptations to the Dixenous Life Cycle Analyzed by Genome Sequencing, Transcriptome Profiling and Co-infection with Leishmania donovani.</title>
        <authorList>
            <person name="Kraeva N."/>
            <person name="Butenko A."/>
            <person name="Hlavacova J."/>
            <person name="Kostygov A."/>
            <person name="Myskova J."/>
            <person name="Grybchuk D."/>
            <person name="Lestinova T."/>
            <person name="Votypka J."/>
            <person name="Volf P."/>
            <person name="Opperdoes F."/>
            <person name="Flegontov P."/>
            <person name="Lukes J."/>
            <person name="Yurchenko V."/>
        </authorList>
    </citation>
    <scope>NUCLEOTIDE SEQUENCE [LARGE SCALE GENOMIC DNA]</scope>
    <source>
        <strain evidence="2 3">ATCC 30220</strain>
    </source>
</reference>
<evidence type="ECO:0000313" key="2">
    <source>
        <dbReference type="EMBL" id="KPI84814.1"/>
    </source>
</evidence>
<organism evidence="2 3">
    <name type="scientific">Leptomonas seymouri</name>
    <dbReference type="NCBI Taxonomy" id="5684"/>
    <lineage>
        <taxon>Eukaryota</taxon>
        <taxon>Discoba</taxon>
        <taxon>Euglenozoa</taxon>
        <taxon>Kinetoplastea</taxon>
        <taxon>Metakinetoplastina</taxon>
        <taxon>Trypanosomatida</taxon>
        <taxon>Trypanosomatidae</taxon>
        <taxon>Leishmaniinae</taxon>
        <taxon>Leptomonas</taxon>
    </lineage>
</organism>
<accession>A0A0N1I3T5</accession>
<dbReference type="EMBL" id="LJSK01000229">
    <property type="protein sequence ID" value="KPI84814.1"/>
    <property type="molecule type" value="Genomic_DNA"/>
</dbReference>
<feature type="region of interest" description="Disordered" evidence="1">
    <location>
        <begin position="1586"/>
        <end position="1617"/>
    </location>
</feature>
<protein>
    <submittedName>
        <fullName evidence="2">Uncharacterized protein</fullName>
    </submittedName>
</protein>
<dbReference type="OMA" id="REWYSRA"/>